<accession>A0A5P2H198</accession>
<evidence type="ECO:0000259" key="7">
    <source>
        <dbReference type="Pfam" id="PF02656"/>
    </source>
</evidence>
<dbReference type="AlphaFoldDB" id="A0A5P2H198"/>
<evidence type="ECO:0000256" key="3">
    <source>
        <dbReference type="ARBA" id="ARBA00022989"/>
    </source>
</evidence>
<sequence length="150" mass="15841">MACERDCDAAQAEPADFVRHSHVVHRPGGRRRGVDRDLRVDDPVGGARLPDPGRQPERTALAWTRTSAAVLANALAVLRGGLADGSLPLMLLGALCLAAASGVWLCGRHRSRAVLLHTRRSAGFPPWIVAAAAMLSSIGGLVEVVVRVTT</sequence>
<comment type="subcellular location">
    <subcellularLocation>
        <location evidence="1">Endomembrane system</location>
        <topology evidence="1">Multi-pass membrane protein</topology>
    </subcellularLocation>
</comment>
<dbReference type="OrthoDB" id="3701077at2"/>
<evidence type="ECO:0000256" key="6">
    <source>
        <dbReference type="SAM" id="Phobius"/>
    </source>
</evidence>
<keyword evidence="2 6" id="KW-0812">Transmembrane</keyword>
<evidence type="ECO:0000256" key="5">
    <source>
        <dbReference type="SAM" id="MobiDB-lite"/>
    </source>
</evidence>
<gene>
    <name evidence="8" type="ORF">FOB72_05965</name>
</gene>
<dbReference type="Pfam" id="PF02656">
    <property type="entry name" value="DUF202"/>
    <property type="match status" value="1"/>
</dbReference>
<dbReference type="EMBL" id="CP044065">
    <property type="protein sequence ID" value="QET01631.1"/>
    <property type="molecule type" value="Genomic_DNA"/>
</dbReference>
<dbReference type="InterPro" id="IPR003807">
    <property type="entry name" value="DUF202"/>
</dbReference>
<name>A0A5P2H198_9BURK</name>
<keyword evidence="3 6" id="KW-1133">Transmembrane helix</keyword>
<feature type="transmembrane region" description="Helical" evidence="6">
    <location>
        <begin position="87"/>
        <end position="106"/>
    </location>
</feature>
<feature type="transmembrane region" description="Helical" evidence="6">
    <location>
        <begin position="127"/>
        <end position="146"/>
    </location>
</feature>
<dbReference type="Proteomes" id="UP000322822">
    <property type="component" value="Chromosome 1"/>
</dbReference>
<evidence type="ECO:0000313" key="8">
    <source>
        <dbReference type="EMBL" id="QET01631.1"/>
    </source>
</evidence>
<evidence type="ECO:0000256" key="2">
    <source>
        <dbReference type="ARBA" id="ARBA00022692"/>
    </source>
</evidence>
<feature type="region of interest" description="Disordered" evidence="5">
    <location>
        <begin position="26"/>
        <end position="55"/>
    </location>
</feature>
<feature type="domain" description="DUF202" evidence="7">
    <location>
        <begin position="51"/>
        <end position="114"/>
    </location>
</feature>
<protein>
    <submittedName>
        <fullName evidence="8">DUF202 domain-containing protein</fullName>
    </submittedName>
</protein>
<reference evidence="8 9" key="1">
    <citation type="submission" date="2019-09" db="EMBL/GenBank/DDBJ databases">
        <title>FDA dAtabase for Regulatory Grade micrObial Sequences (FDA-ARGOS): Supporting development and validation of Infectious Disease Dx tests.</title>
        <authorList>
            <person name="Sciortino C."/>
            <person name="Tallon L."/>
            <person name="Sadzewicz L."/>
            <person name="Vavikolanu K."/>
            <person name="Mehta A."/>
            <person name="Aluvathingal J."/>
            <person name="Nadendla S."/>
            <person name="Nandy P."/>
            <person name="Geyer C."/>
            <person name="Yan Y."/>
            <person name="Sichtig H."/>
        </authorList>
    </citation>
    <scope>NUCLEOTIDE SEQUENCE [LARGE SCALE GENOMIC DNA]</scope>
    <source>
        <strain evidence="8 9">FDAARGOS_664</strain>
    </source>
</reference>
<proteinExistence type="predicted"/>
<feature type="compositionally biased region" description="Basic and acidic residues" evidence="5">
    <location>
        <begin position="32"/>
        <end position="42"/>
    </location>
</feature>
<evidence type="ECO:0000256" key="1">
    <source>
        <dbReference type="ARBA" id="ARBA00004127"/>
    </source>
</evidence>
<evidence type="ECO:0000256" key="4">
    <source>
        <dbReference type="ARBA" id="ARBA00023136"/>
    </source>
</evidence>
<dbReference type="GO" id="GO:0012505">
    <property type="term" value="C:endomembrane system"/>
    <property type="evidence" value="ECO:0007669"/>
    <property type="project" value="UniProtKB-SubCell"/>
</dbReference>
<organism evidence="8 9">
    <name type="scientific">Cupriavidus pauculus</name>
    <dbReference type="NCBI Taxonomy" id="82633"/>
    <lineage>
        <taxon>Bacteria</taxon>
        <taxon>Pseudomonadati</taxon>
        <taxon>Pseudomonadota</taxon>
        <taxon>Betaproteobacteria</taxon>
        <taxon>Burkholderiales</taxon>
        <taxon>Burkholderiaceae</taxon>
        <taxon>Cupriavidus</taxon>
    </lineage>
</organism>
<keyword evidence="4 6" id="KW-0472">Membrane</keyword>
<evidence type="ECO:0000313" key="9">
    <source>
        <dbReference type="Proteomes" id="UP000322822"/>
    </source>
</evidence>